<protein>
    <recommendedName>
        <fullName evidence="3">PNPLA domain-containing protein</fullName>
    </recommendedName>
</protein>
<evidence type="ECO:0000256" key="1">
    <source>
        <dbReference type="ARBA" id="ARBA00023098"/>
    </source>
</evidence>
<keyword evidence="1" id="KW-0443">Lipid metabolism</keyword>
<keyword evidence="5" id="KW-1185">Reference proteome</keyword>
<dbReference type="PANTHER" id="PTHR10728:SF40">
    <property type="entry name" value="PATATIN FAMILY PROTEIN"/>
    <property type="match status" value="1"/>
</dbReference>
<proteinExistence type="predicted"/>
<dbReference type="InterPro" id="IPR023298">
    <property type="entry name" value="ATPase_P-typ_TM_dom_sf"/>
</dbReference>
<dbReference type="GO" id="GO:0004623">
    <property type="term" value="F:phospholipase A2 activity"/>
    <property type="evidence" value="ECO:0007669"/>
    <property type="project" value="TreeGrafter"/>
</dbReference>
<dbReference type="Gene3D" id="3.40.1090.10">
    <property type="entry name" value="Cytosolic phospholipase A2 catalytic domain"/>
    <property type="match status" value="2"/>
</dbReference>
<dbReference type="SUPFAM" id="SSF52151">
    <property type="entry name" value="FabD/lysophospholipase-like"/>
    <property type="match status" value="2"/>
</dbReference>
<evidence type="ECO:0000313" key="5">
    <source>
        <dbReference type="Proteomes" id="UP000034954"/>
    </source>
</evidence>
<keyword evidence="2" id="KW-1133">Transmembrane helix</keyword>
<evidence type="ECO:0000259" key="3">
    <source>
        <dbReference type="Pfam" id="PF01734"/>
    </source>
</evidence>
<reference evidence="4 5" key="1">
    <citation type="journal article" date="2013" name="BMC Microbiol.">
        <title>Identification of the type II cytochrome c maturation pathway in anammox bacteria by comparative genomics.</title>
        <authorList>
            <person name="Ferousi C."/>
            <person name="Speth D.R."/>
            <person name="Reimann J."/>
            <person name="Op den Camp H.J."/>
            <person name="Allen J.W."/>
            <person name="Keltjens J.T."/>
            <person name="Jetten M.S."/>
        </authorList>
    </citation>
    <scope>NUCLEOTIDE SEQUENCE [LARGE SCALE GENOMIC DNA]</scope>
    <source>
        <strain evidence="4">RU1</strain>
    </source>
</reference>
<name>A0A0M2UXJ1_9BACT</name>
<gene>
    <name evidence="4" type="ORF">BROFUL_00999</name>
</gene>
<dbReference type="Proteomes" id="UP000034954">
    <property type="component" value="Unassembled WGS sequence"/>
</dbReference>
<feature type="transmembrane region" description="Helical" evidence="2">
    <location>
        <begin position="323"/>
        <end position="343"/>
    </location>
</feature>
<sequence length="1200" mass="138886">MSGKPSESTALSFEQIFTEELSRVIQEHPINESNLNQLNFKEIIKKKDPKELWSLLFRLSKSNDDDLSKNLVLLYDALKEGNPDFKFSDKINKLYEKIKNDGKNKQDTDLSEDKKELYRLLIKNSYEYYEDVIYDVIYSEAHEASFVGLAFSGGGIRSATFNLGVLQGMAELGILPIFKYLSTVSGGGYIGSWLVAWIRNKGRWIVINNLHPDWSKHNKKEPDEIHHLRDYSNYLTPQKGLLGTDTWLLLTTYLRNSFFNLLILVSVLFSMITFTHLLLIFFYHPAAPLYRYMNIACWSIPFIFIVICISFLSGPKERKRLSFVMIIGVLLLGDGIWKGYYYIESENYWKWVFAVFLLLNFLWVLFTITINEKQIKKIFIKTIMFLIAGGVTGGLLFFLSNWIWMQKRVITGDFREDEFIDLSKVEALCTTLRNDGIIDDNDTHFKAHENTIAHFNEMLEITHLYDNFTWKNYRKFPNNEEINYFIEKTEDCRKKSFPIFFGCEEKIKNLNWFLLNEIYPTRFPHYKIRNLYRNAKKIIDVTDSLRVKKPDDKLSKSKEESYIQWLNKLIQYPALYDRICYFNFSYKVNNLAEKTSDSRKKQFSEMDVEERNNVKKLNRLLIEEMFPNDCPKSKSGKLSRLVFACFGMPTVILIFLFAGALWFLLSRDTFTEDERNNLGRFAVSLLGWTALTTALFAVTIFGKEISGIIVIGFQSFATFAWVNAMIVISGLLQRFILGTEGRGAKWGFKLAIALGMCSIIVGAIIISAWLPHVFSLDKTSNWWILLGTFFGVFVFAIVIASGMNINSLSLHTLYKDRLKRAYLGAEDTKIAISEFLSDKCYSGPYPIINATLNLTKGEELAWQQRKAASFVFTPLHYGYTSNHKHTSKENGKDLEKDAYRSWKDVNDGDKPFTLGDAMAISGAAVSPSMGYRSSGALAFIMTVFNVRLGQWFVNPRHKKNFKKYRRPTCPVLCCLSKAWHLVARICFHWPGCSGLYYLLKELFGWSDDRKRYVYLSDGGHFENLGIYELVRRRCRYIVACDVGEDPDMEFGDLANAIEKCRTDFGVTISINVERMKRNKDSGISGSHYAIGTIEYEKVDPEPARNGVLVYIKSSLTGNESLEIKSYKMQNKSFPHQTTLNQMFDESQFEAYRTLGYHVINEVFGRVSQETRDSKTARKIFDELDRIYQILYPSYIRYYDD</sequence>
<dbReference type="InterPro" id="IPR016035">
    <property type="entry name" value="Acyl_Trfase/lysoPLipase"/>
</dbReference>
<dbReference type="AlphaFoldDB" id="A0A0M2UXJ1"/>
<dbReference type="EMBL" id="LAQJ01000118">
    <property type="protein sequence ID" value="KKO20290.1"/>
    <property type="molecule type" value="Genomic_DNA"/>
</dbReference>
<dbReference type="GO" id="GO:0005829">
    <property type="term" value="C:cytosol"/>
    <property type="evidence" value="ECO:0007669"/>
    <property type="project" value="TreeGrafter"/>
</dbReference>
<dbReference type="SUPFAM" id="SSF81665">
    <property type="entry name" value="Calcium ATPase, transmembrane domain M"/>
    <property type="match status" value="1"/>
</dbReference>
<feature type="transmembrane region" description="Helical" evidence="2">
    <location>
        <begin position="677"/>
        <end position="701"/>
    </location>
</feature>
<feature type="transmembrane region" description="Helical" evidence="2">
    <location>
        <begin position="750"/>
        <end position="770"/>
    </location>
</feature>
<dbReference type="PATRIC" id="fig|380242.3.peg.1252"/>
<organism evidence="4 5">
    <name type="scientific">Candidatus Brocadia fulgida</name>
    <dbReference type="NCBI Taxonomy" id="380242"/>
    <lineage>
        <taxon>Bacteria</taxon>
        <taxon>Pseudomonadati</taxon>
        <taxon>Planctomycetota</taxon>
        <taxon>Candidatus Brocadiia</taxon>
        <taxon>Candidatus Brocadiales</taxon>
        <taxon>Candidatus Brocadiaceae</taxon>
        <taxon>Candidatus Brocadia</taxon>
    </lineage>
</organism>
<feature type="transmembrane region" description="Helical" evidence="2">
    <location>
        <begin position="382"/>
        <end position="405"/>
    </location>
</feature>
<evidence type="ECO:0000313" key="4">
    <source>
        <dbReference type="EMBL" id="KKO20290.1"/>
    </source>
</evidence>
<evidence type="ECO:0000256" key="2">
    <source>
        <dbReference type="SAM" id="Phobius"/>
    </source>
</evidence>
<comment type="caution">
    <text evidence="4">The sequence shown here is derived from an EMBL/GenBank/DDBJ whole genome shotgun (WGS) entry which is preliminary data.</text>
</comment>
<dbReference type="GO" id="GO:0046475">
    <property type="term" value="P:glycerophospholipid catabolic process"/>
    <property type="evidence" value="ECO:0007669"/>
    <property type="project" value="TreeGrafter"/>
</dbReference>
<feature type="domain" description="PNPLA" evidence="3">
    <location>
        <begin position="149"/>
        <end position="257"/>
    </location>
</feature>
<feature type="transmembrane region" description="Helical" evidence="2">
    <location>
        <begin position="707"/>
        <end position="729"/>
    </location>
</feature>
<dbReference type="PANTHER" id="PTHR10728">
    <property type="entry name" value="CYTOSOLIC PHOSPHOLIPASE A2"/>
    <property type="match status" value="1"/>
</dbReference>
<keyword evidence="2" id="KW-0472">Membrane</keyword>
<feature type="transmembrane region" description="Helical" evidence="2">
    <location>
        <begin position="289"/>
        <end position="311"/>
    </location>
</feature>
<feature type="transmembrane region" description="Helical" evidence="2">
    <location>
        <begin position="641"/>
        <end position="665"/>
    </location>
</feature>
<feature type="transmembrane region" description="Helical" evidence="2">
    <location>
        <begin position="782"/>
        <end position="805"/>
    </location>
</feature>
<keyword evidence="2" id="KW-0812">Transmembrane</keyword>
<feature type="transmembrane region" description="Helical" evidence="2">
    <location>
        <begin position="349"/>
        <end position="370"/>
    </location>
</feature>
<dbReference type="InterPro" id="IPR002641">
    <property type="entry name" value="PNPLA_dom"/>
</dbReference>
<feature type="transmembrane region" description="Helical" evidence="2">
    <location>
        <begin position="258"/>
        <end position="283"/>
    </location>
</feature>
<accession>A0A0M2UXJ1</accession>
<dbReference type="Pfam" id="PF01734">
    <property type="entry name" value="Patatin"/>
    <property type="match status" value="1"/>
</dbReference>